<keyword evidence="3" id="KW-1185">Reference proteome</keyword>
<dbReference type="InterPro" id="IPR002852">
    <property type="entry name" value="UPF0251"/>
</dbReference>
<proteinExistence type="inferred from homology"/>
<gene>
    <name evidence="2" type="ORF">JCM15548_14145</name>
</gene>
<dbReference type="EMBL" id="BAZW01000060">
    <property type="protein sequence ID" value="GAO31751.1"/>
    <property type="molecule type" value="Genomic_DNA"/>
</dbReference>
<dbReference type="PANTHER" id="PTHR37478">
    <property type="match status" value="1"/>
</dbReference>
<comment type="similarity">
    <text evidence="1">Belongs to the UPF0251 family.</text>
</comment>
<accession>A0A0E9M2V7</accession>
<protein>
    <submittedName>
        <fullName evidence="2">Uncharacterized protein</fullName>
    </submittedName>
</protein>
<evidence type="ECO:0000256" key="1">
    <source>
        <dbReference type="ARBA" id="ARBA00009350"/>
    </source>
</evidence>
<dbReference type="STRING" id="1236989.JCM15548_14145"/>
<organism evidence="2 3">
    <name type="scientific">Geofilum rubicundum JCM 15548</name>
    <dbReference type="NCBI Taxonomy" id="1236989"/>
    <lineage>
        <taxon>Bacteria</taxon>
        <taxon>Pseudomonadati</taxon>
        <taxon>Bacteroidota</taxon>
        <taxon>Bacteroidia</taxon>
        <taxon>Marinilabiliales</taxon>
        <taxon>Marinilabiliaceae</taxon>
        <taxon>Geofilum</taxon>
    </lineage>
</organism>
<dbReference type="Proteomes" id="UP000032900">
    <property type="component" value="Unassembled WGS sequence"/>
</dbReference>
<sequence>MEGFRPFGIPIKDLEPVILLFEEYEAFRFCDYEGLKQEEAALSMGVSRPTLTRIYEQARKSIAKAFVEGKALFIDGGNFHTDDFWYRCNACLKLNICEEAIHHCIYCQADDLRRLDQKPSKHDHETE</sequence>
<dbReference type="PANTHER" id="PTHR37478:SF2">
    <property type="entry name" value="UPF0251 PROTEIN TK0562"/>
    <property type="match status" value="1"/>
</dbReference>
<name>A0A0E9M2V7_9BACT</name>
<reference evidence="2 3" key="1">
    <citation type="journal article" date="2015" name="Microbes Environ.">
        <title>Distribution and evolution of nitrogen fixation genes in the phylum bacteroidetes.</title>
        <authorList>
            <person name="Inoue J."/>
            <person name="Oshima K."/>
            <person name="Suda W."/>
            <person name="Sakamoto M."/>
            <person name="Iino T."/>
            <person name="Noda S."/>
            <person name="Hongoh Y."/>
            <person name="Hattori M."/>
            <person name="Ohkuma M."/>
        </authorList>
    </citation>
    <scope>NUCLEOTIDE SEQUENCE [LARGE SCALE GENOMIC DNA]</scope>
    <source>
        <strain evidence="2">JCM 15548</strain>
    </source>
</reference>
<dbReference type="Gene3D" id="1.10.10.10">
    <property type="entry name" value="Winged helix-like DNA-binding domain superfamily/Winged helix DNA-binding domain"/>
    <property type="match status" value="1"/>
</dbReference>
<dbReference type="Pfam" id="PF02001">
    <property type="entry name" value="DUF134"/>
    <property type="match status" value="1"/>
</dbReference>
<evidence type="ECO:0000313" key="2">
    <source>
        <dbReference type="EMBL" id="GAO31751.1"/>
    </source>
</evidence>
<comment type="caution">
    <text evidence="2">The sequence shown here is derived from an EMBL/GenBank/DDBJ whole genome shotgun (WGS) entry which is preliminary data.</text>
</comment>
<dbReference type="InterPro" id="IPR036388">
    <property type="entry name" value="WH-like_DNA-bd_sf"/>
</dbReference>
<dbReference type="AlphaFoldDB" id="A0A0E9M2V7"/>
<evidence type="ECO:0000313" key="3">
    <source>
        <dbReference type="Proteomes" id="UP000032900"/>
    </source>
</evidence>